<dbReference type="PANTHER" id="PTHR43854">
    <property type="entry name" value="INDOLEPYRUVATE OXIDOREDUCTASE SUBUNIT IORB"/>
    <property type="match status" value="1"/>
</dbReference>
<dbReference type="PANTHER" id="PTHR43854:SF1">
    <property type="entry name" value="INDOLEPYRUVATE OXIDOREDUCTASE SUBUNIT IORB"/>
    <property type="match status" value="1"/>
</dbReference>
<dbReference type="Proteomes" id="UP001169027">
    <property type="component" value="Unassembled WGS sequence"/>
</dbReference>
<dbReference type="Pfam" id="PF20169">
    <property type="entry name" value="DUF6537"/>
    <property type="match status" value="1"/>
</dbReference>
<evidence type="ECO:0000256" key="1">
    <source>
        <dbReference type="ARBA" id="ARBA00023002"/>
    </source>
</evidence>
<reference evidence="4" key="1">
    <citation type="submission" date="2023-06" db="EMBL/GenBank/DDBJ databases">
        <authorList>
            <person name="Jiang Y."/>
            <person name="Liu Q."/>
        </authorList>
    </citation>
    <scope>NUCLEOTIDE SEQUENCE</scope>
    <source>
        <strain evidence="4">CGMCC 1.12090</strain>
    </source>
</reference>
<comment type="caution">
    <text evidence="4">The sequence shown here is derived from an EMBL/GenBank/DDBJ whole genome shotgun (WGS) entry which is preliminary data.</text>
</comment>
<dbReference type="Gene3D" id="3.40.920.10">
    <property type="entry name" value="Pyruvate-ferredoxin oxidoreductase, PFOR, domain III"/>
    <property type="match status" value="1"/>
</dbReference>
<keyword evidence="5" id="KW-1185">Reference proteome</keyword>
<dbReference type="InterPro" id="IPR019752">
    <property type="entry name" value="Pyrv/ketoisovalerate_OxRed_cat"/>
</dbReference>
<organism evidence="4 5">
    <name type="scientific">Variovorax ginsengisoli</name>
    <dbReference type="NCBI Taxonomy" id="363844"/>
    <lineage>
        <taxon>Bacteria</taxon>
        <taxon>Pseudomonadati</taxon>
        <taxon>Pseudomonadota</taxon>
        <taxon>Betaproteobacteria</taxon>
        <taxon>Burkholderiales</taxon>
        <taxon>Comamonadaceae</taxon>
        <taxon>Variovorax</taxon>
    </lineage>
</organism>
<dbReference type="EMBL" id="JAUKVY010000001">
    <property type="protein sequence ID" value="MDO1530696.1"/>
    <property type="molecule type" value="Genomic_DNA"/>
</dbReference>
<sequence>MNRTQPTTLLICALGGEGGGVLTEWLVDAARHAGYAAQSTSIPGVAQRTGATTYYVEVFPVPLAELGGRRPVFSLSPVPGALDAIVSSELLETTRQIGNGMSASERTLVITSSARTLTTAERMQPGDGRADAGRLLEVVKAFSREHHVFDMGAAAREAGTVVSAVMLGAIAGSALFPFPRAAFERAVRGGEVDKPSKMAAASLRGFDAAFEAVNAPREQAAMVTRLLDSASGERALPTPLPPAVAARFPAPMHDLLALGHARVLDYQDAAYAALYVERLAQVLAAERAADPAAAHGYSTTREMARWLALWMAFDDIVRVAELKSRASRALRVRGEVKAGDDDIVKVYDHFKPGAPEFAALLPAPLAHRVTAWDRRRSTPWAMPLKVGSHSVIGMASLRLLASLRWLRKRGSRFAEEQALIARWLDAVVAGTRSDWRLGHEIALCGRLIKGYGSTNERGKANLLHVIDHLATAPLPDGSPAARATAIAAAREAALADEAGKALDAALVRHGAPPRPVVAQPIRWMKRKPQAGATPAQSR</sequence>
<dbReference type="InterPro" id="IPR046667">
    <property type="entry name" value="DUF6537"/>
</dbReference>
<dbReference type="NCBIfam" id="NF006179">
    <property type="entry name" value="PRK08312.1"/>
    <property type="match status" value="1"/>
</dbReference>
<proteinExistence type="predicted"/>
<keyword evidence="1" id="KW-0560">Oxidoreductase</keyword>
<evidence type="ECO:0000313" key="4">
    <source>
        <dbReference type="EMBL" id="MDO1530696.1"/>
    </source>
</evidence>
<feature type="domain" description="DUF6537" evidence="3">
    <location>
        <begin position="253"/>
        <end position="467"/>
    </location>
</feature>
<evidence type="ECO:0000259" key="2">
    <source>
        <dbReference type="Pfam" id="PF01558"/>
    </source>
</evidence>
<evidence type="ECO:0000313" key="5">
    <source>
        <dbReference type="Proteomes" id="UP001169027"/>
    </source>
</evidence>
<accession>A0ABT8RVW6</accession>
<dbReference type="Pfam" id="PF01558">
    <property type="entry name" value="POR"/>
    <property type="match status" value="1"/>
</dbReference>
<dbReference type="InterPro" id="IPR052198">
    <property type="entry name" value="IorB_Oxidoreductase"/>
</dbReference>
<dbReference type="InterPro" id="IPR002869">
    <property type="entry name" value="Pyrv_flavodox_OxRed_cen"/>
</dbReference>
<gene>
    <name evidence="4" type="ORF">Q2T77_00225</name>
</gene>
<evidence type="ECO:0000259" key="3">
    <source>
        <dbReference type="Pfam" id="PF20169"/>
    </source>
</evidence>
<protein>
    <submittedName>
        <fullName evidence="4">Indolepyruvate oxidoreductase subunit beta family protein</fullName>
    </submittedName>
</protein>
<feature type="domain" description="Pyruvate/ketoisovalerate oxidoreductase catalytic" evidence="2">
    <location>
        <begin position="15"/>
        <end position="211"/>
    </location>
</feature>
<name>A0ABT8RVW6_9BURK</name>
<dbReference type="RefSeq" id="WP_301803310.1">
    <property type="nucleotide sequence ID" value="NZ_JAUJZH010000001.1"/>
</dbReference>